<accession>A0A7X5V5J9</accession>
<evidence type="ECO:0000313" key="5">
    <source>
        <dbReference type="Proteomes" id="UP000555407"/>
    </source>
</evidence>
<organism evidence="4 5">
    <name type="scientific">Kribbella shirazensis</name>
    <dbReference type="NCBI Taxonomy" id="1105143"/>
    <lineage>
        <taxon>Bacteria</taxon>
        <taxon>Bacillati</taxon>
        <taxon>Actinomycetota</taxon>
        <taxon>Actinomycetes</taxon>
        <taxon>Propionibacteriales</taxon>
        <taxon>Kribbellaceae</taxon>
        <taxon>Kribbella</taxon>
    </lineage>
</organism>
<evidence type="ECO:0000256" key="2">
    <source>
        <dbReference type="RuleBase" id="RU362080"/>
    </source>
</evidence>
<proteinExistence type="inferred from homology"/>
<dbReference type="SUPFAM" id="SSF143120">
    <property type="entry name" value="YefM-like"/>
    <property type="match status" value="1"/>
</dbReference>
<comment type="function">
    <text evidence="2">Antitoxin component of a type II toxin-antitoxin (TA) system.</text>
</comment>
<dbReference type="Gene3D" id="3.40.1620.10">
    <property type="entry name" value="YefM-like domain"/>
    <property type="match status" value="1"/>
</dbReference>
<dbReference type="PANTHER" id="PTHR35377:SF5">
    <property type="entry name" value="ANTITOXIN VAPB46"/>
    <property type="match status" value="1"/>
</dbReference>
<comment type="caution">
    <text evidence="4">The sequence shown here is derived from an EMBL/GenBank/DDBJ whole genome shotgun (WGS) entry which is preliminary data.</text>
</comment>
<gene>
    <name evidence="4" type="ORF">BJY22_000571</name>
</gene>
<dbReference type="AlphaFoldDB" id="A0A7X5V5J9"/>
<protein>
    <recommendedName>
        <fullName evidence="2">Antitoxin</fullName>
    </recommendedName>
</protein>
<evidence type="ECO:0000256" key="3">
    <source>
        <dbReference type="SAM" id="MobiDB-lite"/>
    </source>
</evidence>
<dbReference type="InterPro" id="IPR051416">
    <property type="entry name" value="phD-YefM_TA_antitoxins"/>
</dbReference>
<dbReference type="NCBIfam" id="TIGR01552">
    <property type="entry name" value="phd_fam"/>
    <property type="match status" value="1"/>
</dbReference>
<evidence type="ECO:0000256" key="1">
    <source>
        <dbReference type="ARBA" id="ARBA00009981"/>
    </source>
</evidence>
<dbReference type="EMBL" id="JAASRO010000001">
    <property type="protein sequence ID" value="NIK54854.1"/>
    <property type="molecule type" value="Genomic_DNA"/>
</dbReference>
<dbReference type="GO" id="GO:0097351">
    <property type="term" value="F:toxin sequestering activity"/>
    <property type="evidence" value="ECO:0007669"/>
    <property type="project" value="TreeGrafter"/>
</dbReference>
<evidence type="ECO:0000313" key="4">
    <source>
        <dbReference type="EMBL" id="NIK54854.1"/>
    </source>
</evidence>
<dbReference type="PANTHER" id="PTHR35377">
    <property type="entry name" value="ANTITOXIN VAPB49-RELATED-RELATED"/>
    <property type="match status" value="1"/>
</dbReference>
<dbReference type="RefSeq" id="WP_167203606.1">
    <property type="nucleotide sequence ID" value="NZ_JAASRO010000001.1"/>
</dbReference>
<dbReference type="Proteomes" id="UP000555407">
    <property type="component" value="Unassembled WGS sequence"/>
</dbReference>
<dbReference type="InterPro" id="IPR006442">
    <property type="entry name" value="Antitoxin_Phd/YefM"/>
</dbReference>
<dbReference type="InterPro" id="IPR036165">
    <property type="entry name" value="YefM-like_sf"/>
</dbReference>
<feature type="region of interest" description="Disordered" evidence="3">
    <location>
        <begin position="58"/>
        <end position="91"/>
    </location>
</feature>
<sequence>MDSIPVRELNQHTSAVLARVANGESLEITVSGRPAARLVPIDDSTSIRADLVRRGRLIPASNPGPLTLPPGEPDLSIDSTEVVSDLREERL</sequence>
<name>A0A7X5V5J9_9ACTN</name>
<comment type="similarity">
    <text evidence="1 2">Belongs to the phD/YefM antitoxin family.</text>
</comment>
<reference evidence="4 5" key="1">
    <citation type="submission" date="2020-03" db="EMBL/GenBank/DDBJ databases">
        <title>Sequencing the genomes of 1000 actinobacteria strains.</title>
        <authorList>
            <person name="Klenk H.-P."/>
        </authorList>
    </citation>
    <scope>NUCLEOTIDE SEQUENCE [LARGE SCALE GENOMIC DNA]</scope>
    <source>
        <strain evidence="4 5">DSM 45490</strain>
    </source>
</reference>
<dbReference type="Pfam" id="PF02604">
    <property type="entry name" value="PhdYeFM_antitox"/>
    <property type="match status" value="1"/>
</dbReference>
<keyword evidence="5" id="KW-1185">Reference proteome</keyword>